<evidence type="ECO:0000256" key="5">
    <source>
        <dbReference type="ARBA" id="ARBA00022946"/>
    </source>
</evidence>
<dbReference type="EMBL" id="KB932203">
    <property type="protein sequence ID" value="KCV71211.1"/>
    <property type="molecule type" value="Genomic_DNA"/>
</dbReference>
<dbReference type="AlphaFoldDB" id="A0A058ZBA2"/>
<dbReference type="GeneID" id="20526887"/>
<keyword evidence="13" id="KW-1185">Reference proteome</keyword>
<feature type="compositionally biased region" description="Low complexity" evidence="10">
    <location>
        <begin position="115"/>
        <end position="141"/>
    </location>
</feature>
<accession>A0A058ZBA2</accession>
<feature type="transmembrane region" description="Helical" evidence="11">
    <location>
        <begin position="292"/>
        <end position="320"/>
    </location>
</feature>
<keyword evidence="6 11" id="KW-1133">Transmembrane helix</keyword>
<keyword evidence="5" id="KW-0809">Transit peptide</keyword>
<evidence type="ECO:0000313" key="12">
    <source>
        <dbReference type="EMBL" id="KCV71211.1"/>
    </source>
</evidence>
<dbReference type="GO" id="GO:0007005">
    <property type="term" value="P:mitochondrion organization"/>
    <property type="evidence" value="ECO:0007669"/>
    <property type="project" value="InterPro"/>
</dbReference>
<feature type="region of interest" description="Disordered" evidence="10">
    <location>
        <begin position="621"/>
        <end position="669"/>
    </location>
</feature>
<gene>
    <name evidence="12" type="ORF">H696_02162</name>
</gene>
<dbReference type="PANTHER" id="PTHR31068:SF0">
    <property type="entry name" value="MITOCHONDRIAL DISTRIBUTION AND MORPHOLOGY PROTEIN 31"/>
    <property type="match status" value="1"/>
</dbReference>
<sequence length="1011" mass="107720">MLRAGIFRHIGQRSGPWQHRAGGVAATTGARVSPSPLVAPLASTMPTRRPADCPDRGLSHMPTRASAASSPAWLPCDLGLARLTSPRSTVASLVAAAPRRDYAAIVDPPKPPPSATTAPVAAPAAGPTTTNNNNNNNNAVPPATMPDWGAEFDTPVRANFDRLTIAGPMPLEPVPSVIPPSPLSVRRQLFGSLTEQLFSRTGSASATINGGVGVGGSVATGAGVGGSSASAAGGTGIASSAGAHGAGALAKSPPSSRYLGEADLDALLSSIRERYLVLPRIRPRVGPITQDFVWGILSWLLLILAVSFVTFTTPVVGFFFTIANYLPFRDLLYAQVARLFSYSLGYDVSLNGPIVTMRGSIDGDGAKKGKLLSGLALAEAPGSGLPGSSAATSNKRGVFLSFSNVRLSRLFEELNHVPETGEPAGPALRVLQAREAGSSAALGAACVCEPRLPHSTQAETGLNLPCPRCGQELLHDQQLAAIDTNVTQFDVTCDKMEVRLSFSRFMKGQGLVEDITIRGVRGTVDQRHLYWPPDYVNPPLKDGFDIRRVQVEDVLLTLLQPSFRPFNVSILALDLDRLRFRWFLYDILRANIAIGSYDDCLFTLHTAQRGSAEHQALELAAAGDTDADATRPRRFRSRHFTANPDTGGPDAAGSNNAGPLHRGSPLMDTLYPNGHPAYTPYLHLTTSSEAGNSAANASGQGSGSAATPAMSPAAALAAAASRIFTGAGADPDPKDTPPRLAHLKIVGVPFEHFGKNSPSGPMSWIYSGTVDISATLVLPEVDPSLLTPYYETYDPVQLRHFALHGEPPSEEAATYATGAGEPQLHPSVPIPYPPAAPAPHHAHPHPPMLIESNLRFNNLRAAVPLREGDWSYVDTTSLRPMVSYINAHATFLPLAYRLALPVSQFDSAWSLFDRFIAYRISDAIYNSFLRRMSDEQRRQRQVKRIGVWALREGMKGVANFWSLVRGLPYSLPAGQGQQTLKINSSPRTGPAPAPTPLTRHDPLDTAHLAPN</sequence>
<dbReference type="eggNOG" id="ENOG502QQJG">
    <property type="taxonomic scope" value="Eukaryota"/>
</dbReference>
<comment type="subcellular location">
    <subcellularLocation>
        <location evidence="1">Mitochondrion inner membrane</location>
    </subcellularLocation>
</comment>
<dbReference type="GO" id="GO:0005743">
    <property type="term" value="C:mitochondrial inner membrane"/>
    <property type="evidence" value="ECO:0007669"/>
    <property type="project" value="UniProtKB-SubCell"/>
</dbReference>
<dbReference type="RefSeq" id="XP_009494334.1">
    <property type="nucleotide sequence ID" value="XM_009496059.1"/>
</dbReference>
<evidence type="ECO:0000256" key="11">
    <source>
        <dbReference type="SAM" id="Phobius"/>
    </source>
</evidence>
<keyword evidence="3 11" id="KW-0812">Transmembrane</keyword>
<protein>
    <submittedName>
        <fullName evidence="12">Uncharacterized protein</fullName>
    </submittedName>
</protein>
<feature type="compositionally biased region" description="Low complexity" evidence="10">
    <location>
        <begin position="20"/>
        <end position="32"/>
    </location>
</feature>
<evidence type="ECO:0000313" key="13">
    <source>
        <dbReference type="Proteomes" id="UP000030693"/>
    </source>
</evidence>
<evidence type="ECO:0000256" key="2">
    <source>
        <dbReference type="ARBA" id="ARBA00005687"/>
    </source>
</evidence>
<dbReference type="PANTHER" id="PTHR31068">
    <property type="entry name" value="MITOCHONDRIAL DISTRIBUTION AND MORPHOLOGY PROTEIN 31"/>
    <property type="match status" value="1"/>
</dbReference>
<feature type="region of interest" description="Disordered" evidence="10">
    <location>
        <begin position="13"/>
        <end position="52"/>
    </location>
</feature>
<evidence type="ECO:0000256" key="7">
    <source>
        <dbReference type="ARBA" id="ARBA00023128"/>
    </source>
</evidence>
<dbReference type="Proteomes" id="UP000030693">
    <property type="component" value="Unassembled WGS sequence"/>
</dbReference>
<evidence type="ECO:0000256" key="4">
    <source>
        <dbReference type="ARBA" id="ARBA00022792"/>
    </source>
</evidence>
<feature type="compositionally biased region" description="Polar residues" evidence="10">
    <location>
        <begin position="978"/>
        <end position="987"/>
    </location>
</feature>
<dbReference type="GO" id="GO:0000001">
    <property type="term" value="P:mitochondrion inheritance"/>
    <property type="evidence" value="ECO:0007669"/>
    <property type="project" value="InterPro"/>
</dbReference>
<feature type="region of interest" description="Disordered" evidence="10">
    <location>
        <begin position="978"/>
        <end position="1011"/>
    </location>
</feature>
<proteinExistence type="inferred from homology"/>
<evidence type="ECO:0000256" key="3">
    <source>
        <dbReference type="ARBA" id="ARBA00022692"/>
    </source>
</evidence>
<dbReference type="InterPro" id="IPR012571">
    <property type="entry name" value="Mdm31/Mdm32"/>
</dbReference>
<keyword evidence="4" id="KW-0999">Mitochondrion inner membrane</keyword>
<feature type="region of interest" description="Disordered" evidence="10">
    <location>
        <begin position="104"/>
        <end position="141"/>
    </location>
</feature>
<evidence type="ECO:0000256" key="6">
    <source>
        <dbReference type="ARBA" id="ARBA00022989"/>
    </source>
</evidence>
<keyword evidence="8 11" id="KW-0472">Membrane</keyword>
<keyword evidence="7" id="KW-0496">Mitochondrion</keyword>
<dbReference type="Pfam" id="PF08118">
    <property type="entry name" value="MDM31_MDM32"/>
    <property type="match status" value="2"/>
</dbReference>
<dbReference type="OrthoDB" id="17678at2759"/>
<name>A0A058ZBA2_FONAL</name>
<comment type="similarity">
    <text evidence="2">Belongs to the MDM31/MDM32 family.</text>
</comment>
<evidence type="ECO:0000256" key="10">
    <source>
        <dbReference type="SAM" id="MobiDB-lite"/>
    </source>
</evidence>
<evidence type="ECO:0000256" key="8">
    <source>
        <dbReference type="ARBA" id="ARBA00023136"/>
    </source>
</evidence>
<evidence type="ECO:0000256" key="9">
    <source>
        <dbReference type="ARBA" id="ARBA00025191"/>
    </source>
</evidence>
<organism evidence="12">
    <name type="scientific">Fonticula alba</name>
    <name type="common">Slime mold</name>
    <dbReference type="NCBI Taxonomy" id="691883"/>
    <lineage>
        <taxon>Eukaryota</taxon>
        <taxon>Rotosphaerida</taxon>
        <taxon>Fonticulaceae</taxon>
        <taxon>Fonticula</taxon>
    </lineage>
</organism>
<evidence type="ECO:0000256" key="1">
    <source>
        <dbReference type="ARBA" id="ARBA00004273"/>
    </source>
</evidence>
<comment type="function">
    <text evidence="9">Involved in the organization of the mitochondrial membranes and the global structure of the mitochondria. Also required for mitochondrial distribution and mobility as well as for the maintenance of mitochondrial DNA nucleoids structures.</text>
</comment>
<reference evidence="12" key="1">
    <citation type="submission" date="2013-04" db="EMBL/GenBank/DDBJ databases">
        <title>The Genome Sequence of Fonticula alba ATCC 38817.</title>
        <authorList>
            <consortium name="The Broad Institute Genomics Platform"/>
            <person name="Russ C."/>
            <person name="Cuomo C."/>
            <person name="Burger G."/>
            <person name="Gray M.W."/>
            <person name="Holland P.W.H."/>
            <person name="King N."/>
            <person name="Lang F.B.F."/>
            <person name="Roger A.J."/>
            <person name="Ruiz-Trillo I."/>
            <person name="Brown M."/>
            <person name="Walker B."/>
            <person name="Young S."/>
            <person name="Zeng Q."/>
            <person name="Gargeya S."/>
            <person name="Fitzgerald M."/>
            <person name="Haas B."/>
            <person name="Abouelleil A."/>
            <person name="Allen A.W."/>
            <person name="Alvarado L."/>
            <person name="Arachchi H.M."/>
            <person name="Berlin A.M."/>
            <person name="Chapman S.B."/>
            <person name="Gainer-Dewar J."/>
            <person name="Goldberg J."/>
            <person name="Griggs A."/>
            <person name="Gujja S."/>
            <person name="Hansen M."/>
            <person name="Howarth C."/>
            <person name="Imamovic A."/>
            <person name="Ireland A."/>
            <person name="Larimer J."/>
            <person name="McCowan C."/>
            <person name="Murphy C."/>
            <person name="Pearson M."/>
            <person name="Poon T.W."/>
            <person name="Priest M."/>
            <person name="Roberts A."/>
            <person name="Saif S."/>
            <person name="Shea T."/>
            <person name="Sisk P."/>
            <person name="Sykes S."/>
            <person name="Wortman J."/>
            <person name="Nusbaum C."/>
            <person name="Birren B."/>
        </authorList>
    </citation>
    <scope>NUCLEOTIDE SEQUENCE [LARGE SCALE GENOMIC DNA]</scope>
    <source>
        <strain evidence="12">ATCC 38817</strain>
    </source>
</reference>